<dbReference type="Proteomes" id="UP000094869">
    <property type="component" value="Unassembled WGS sequence"/>
</dbReference>
<accession>A0A1E3UJU8</accession>
<reference evidence="3 5" key="1">
    <citation type="submission" date="2016-08" db="EMBL/GenBank/DDBJ databases">
        <title>Characterization of Isolates of Eisenbergiella tayi Derived from Blood Cultures, Using Whole Genome Sequencing.</title>
        <authorList>
            <person name="Bernier A.-M."/>
            <person name="Burdz T."/>
            <person name="Wiebe D."/>
            <person name="Bernard K."/>
        </authorList>
    </citation>
    <scope>NUCLEOTIDE SEQUENCE [LARGE SCALE GENOMIC DNA]</scope>
    <source>
        <strain evidence="3 5">NML120146</strain>
    </source>
</reference>
<dbReference type="RefSeq" id="WP_069409225.1">
    <property type="nucleotide sequence ID" value="NZ_DAWDRA010000189.1"/>
</dbReference>
<keyword evidence="1" id="KW-1133">Transmembrane helix</keyword>
<evidence type="ECO:0000313" key="4">
    <source>
        <dbReference type="Proteomes" id="UP000094271"/>
    </source>
</evidence>
<dbReference type="AlphaFoldDB" id="A0A1E3UJU8"/>
<proteinExistence type="predicted"/>
<dbReference type="EMBL" id="MEHA01000005">
    <property type="protein sequence ID" value="ODR52929.1"/>
    <property type="molecule type" value="Genomic_DNA"/>
</dbReference>
<keyword evidence="5" id="KW-1185">Reference proteome</keyword>
<organism evidence="2 4">
    <name type="scientific">Eisenbergiella tayi</name>
    <dbReference type="NCBI Taxonomy" id="1432052"/>
    <lineage>
        <taxon>Bacteria</taxon>
        <taxon>Bacillati</taxon>
        <taxon>Bacillota</taxon>
        <taxon>Clostridia</taxon>
        <taxon>Lachnospirales</taxon>
        <taxon>Lachnospiraceae</taxon>
        <taxon>Eisenbergiella</taxon>
    </lineage>
</organism>
<name>A0A1E3UJU8_9FIRM</name>
<dbReference type="NCBIfam" id="TIGR02532">
    <property type="entry name" value="IV_pilin_GFxxxE"/>
    <property type="match status" value="1"/>
</dbReference>
<keyword evidence="1" id="KW-0812">Transmembrane</keyword>
<dbReference type="Pfam" id="PF07963">
    <property type="entry name" value="N_methyl"/>
    <property type="match status" value="1"/>
</dbReference>
<dbReference type="InterPro" id="IPR012902">
    <property type="entry name" value="N_methyl_site"/>
</dbReference>
<feature type="transmembrane region" description="Helical" evidence="1">
    <location>
        <begin position="20"/>
        <end position="46"/>
    </location>
</feature>
<evidence type="ECO:0008006" key="6">
    <source>
        <dbReference type="Google" id="ProtNLM"/>
    </source>
</evidence>
<reference evidence="2 4" key="2">
    <citation type="submission" date="2016-08" db="EMBL/GenBank/DDBJ databases">
        <authorList>
            <person name="Seilhamer J.J."/>
        </authorList>
    </citation>
    <scope>NUCLEOTIDE SEQUENCE [LARGE SCALE GENOMIC DNA]</scope>
    <source>
        <strain evidence="2 4">NML150140-1</strain>
    </source>
</reference>
<keyword evidence="1" id="KW-0472">Membrane</keyword>
<sequence length="234" mass="26170">MKMWIWKKLQNKKGFTLIELIVTFVLIGIFMVSATAVMSSFMHVFARVKSISSAQNVADVLLTKAAGELSGGQGGGFSPEKDEEEIPTEEYSLYIYQSQASGGSRHDIAVFRNEEGIQVTMGMLGDIILSPSDRAGLDENAVMDQMLLLRYCTKAIDPVTGDKNTEYTNWYYGKPSYMGTVLTEFKIEKVEEDKNLIRITVTLENAKTHFSPLTVSRIVKCRNMEAQNINVTEI</sequence>
<evidence type="ECO:0000256" key="1">
    <source>
        <dbReference type="SAM" id="Phobius"/>
    </source>
</evidence>
<dbReference type="PROSITE" id="PS00409">
    <property type="entry name" value="PROKAR_NTER_METHYL"/>
    <property type="match status" value="1"/>
</dbReference>
<evidence type="ECO:0000313" key="2">
    <source>
        <dbReference type="EMBL" id="ODR52929.1"/>
    </source>
</evidence>
<evidence type="ECO:0000313" key="3">
    <source>
        <dbReference type="EMBL" id="ODR55555.1"/>
    </source>
</evidence>
<gene>
    <name evidence="2" type="ORF">BEI59_08655</name>
    <name evidence="3" type="ORF">BEI63_15095</name>
</gene>
<evidence type="ECO:0000313" key="5">
    <source>
        <dbReference type="Proteomes" id="UP000094869"/>
    </source>
</evidence>
<protein>
    <recommendedName>
        <fullName evidence="6">Prepilin-type N-terminal cleavage/methylation domain-containing protein</fullName>
    </recommendedName>
</protein>
<dbReference type="OrthoDB" id="2064598at2"/>
<dbReference type="EMBL" id="MEHD01000024">
    <property type="protein sequence ID" value="ODR55555.1"/>
    <property type="molecule type" value="Genomic_DNA"/>
</dbReference>
<comment type="caution">
    <text evidence="2">The sequence shown here is derived from an EMBL/GenBank/DDBJ whole genome shotgun (WGS) entry which is preliminary data.</text>
</comment>
<dbReference type="Proteomes" id="UP000094271">
    <property type="component" value="Unassembled WGS sequence"/>
</dbReference>